<feature type="compositionally biased region" description="Basic and acidic residues" evidence="1">
    <location>
        <begin position="316"/>
        <end position="329"/>
    </location>
</feature>
<dbReference type="Proteomes" id="UP000694395">
    <property type="component" value="Chromosome 7"/>
</dbReference>
<evidence type="ECO:0000256" key="1">
    <source>
        <dbReference type="SAM" id="MobiDB-lite"/>
    </source>
</evidence>
<proteinExistence type="predicted"/>
<evidence type="ECO:0000256" key="2">
    <source>
        <dbReference type="SAM" id="Phobius"/>
    </source>
</evidence>
<keyword evidence="2" id="KW-0812">Transmembrane</keyword>
<dbReference type="RefSeq" id="XP_021466059.2">
    <property type="nucleotide sequence ID" value="XM_021610384.2"/>
</dbReference>
<evidence type="ECO:0000313" key="4">
    <source>
        <dbReference type="Ensembl" id="ENSOMYP00000090766.2"/>
    </source>
</evidence>
<dbReference type="Ensembl" id="ENSOMYT00000098813.2">
    <property type="protein sequence ID" value="ENSOMYP00000090766.2"/>
    <property type="gene ID" value="ENSOMYG00000041802.2"/>
</dbReference>
<accession>A0A8C7TX75</accession>
<keyword evidence="2" id="KW-1133">Transmembrane helix</keyword>
<dbReference type="Gene3D" id="1.20.1250.10">
    <property type="match status" value="1"/>
</dbReference>
<dbReference type="PANTHER" id="PTHR10058:SF0">
    <property type="entry name" value="MACROPHAGE COLONY-STIMULATING FACTOR 1"/>
    <property type="match status" value="1"/>
</dbReference>
<feature type="region of interest" description="Disordered" evidence="1">
    <location>
        <begin position="222"/>
        <end position="248"/>
    </location>
</feature>
<dbReference type="KEGG" id="omy:110528367"/>
<dbReference type="GeneID" id="110528367"/>
<keyword evidence="5" id="KW-1185">Reference proteome</keyword>
<feature type="compositionally biased region" description="Polar residues" evidence="1">
    <location>
        <begin position="222"/>
        <end position="234"/>
    </location>
</feature>
<feature type="compositionally biased region" description="Polar residues" evidence="1">
    <location>
        <begin position="260"/>
        <end position="273"/>
    </location>
</feature>
<evidence type="ECO:0000313" key="5">
    <source>
        <dbReference type="Proteomes" id="UP000694395"/>
    </source>
</evidence>
<dbReference type="CTD" id="100004617"/>
<feature type="compositionally biased region" description="Polar residues" evidence="1">
    <location>
        <begin position="336"/>
        <end position="352"/>
    </location>
</feature>
<dbReference type="FunFam" id="1.20.1250.10:FF:000056">
    <property type="entry name" value="Colony-stimulating factor 1b (macrophage)"/>
    <property type="match status" value="1"/>
</dbReference>
<feature type="region of interest" description="Disordered" evidence="1">
    <location>
        <begin position="459"/>
        <end position="488"/>
    </location>
</feature>
<evidence type="ECO:0000256" key="3">
    <source>
        <dbReference type="SAM" id="SignalP"/>
    </source>
</evidence>
<dbReference type="GO" id="GO:0008083">
    <property type="term" value="F:growth factor activity"/>
    <property type="evidence" value="ECO:0007669"/>
    <property type="project" value="InterPro"/>
</dbReference>
<reference evidence="4" key="3">
    <citation type="submission" date="2025-09" db="UniProtKB">
        <authorList>
            <consortium name="Ensembl"/>
        </authorList>
    </citation>
    <scope>IDENTIFICATION</scope>
</reference>
<dbReference type="PANTHER" id="PTHR10058">
    <property type="entry name" value="MACROPHAGE COLONY STIMULATING FACTOR"/>
    <property type="match status" value="1"/>
</dbReference>
<dbReference type="InterPro" id="IPR008001">
    <property type="entry name" value="MCSF-1"/>
</dbReference>
<dbReference type="GeneTree" id="ENSGT00390000015805"/>
<dbReference type="InterPro" id="IPR009079">
    <property type="entry name" value="4_helix_cytokine-like_core"/>
</dbReference>
<sequence length="629" mass="69643">MNTHKPAHKAKARHLCFLVLFCFPLAWAGVPGPCRHSVTKGHLLNLNRLIDNQLENGCSITYVFTELQSLSEVCYVKATFPQILELLNTNFNYVMKSDNGRYVKSLKKVIYNLYSHNCIPEINEEIEDNPVKFVRVHSTSPREALRKARGVIEMYMTLMTKSNGPVDWNCEEEYAEDYSESATVLPTQTKAEPEPEHQCACPTVGPVAPDVSLVSHSVWSNLPQPTLSQPTSAMQPRPPHPTVGPVAPDVSLVSHSVWSNLPQPTLSQPTSAMQPRPPHPTLGTHSGDPGVFLGSPGTVGPPSLRELQVTVPDGHSLGEGREGELHWDSRPPPPTGTESDSALYKTGSNPPSATDHPLVSSPPSLVLLETVGSKDKAFYYPQTERAMEASADKPAGRGAAGSPHNLFAVPRVKLVTPVPFLYKALITLSSDESTAYVLAKRSLDARNYGIYQDGVSTETPQLQETTKTYPSTERYSHDWNHPIGSTATEASPHLKMTEEEPDKLHTTTKVLGQIRKTESKHTRTYYEEVLSTDILSEKTDVDDTPISEMPSEGAEKKFQNRKTGHYDSSTYYQTAFIIAAMCGGFLLITTLFSEKKRLRALLHSANIIENQRACRNIKDIELQYYKVKD</sequence>
<feature type="region of interest" description="Disordered" evidence="1">
    <location>
        <begin position="260"/>
        <end position="360"/>
    </location>
</feature>
<feature type="signal peptide" evidence="3">
    <location>
        <begin position="1"/>
        <end position="28"/>
    </location>
</feature>
<dbReference type="OrthoDB" id="8702024at2759"/>
<dbReference type="GO" id="GO:0005125">
    <property type="term" value="F:cytokine activity"/>
    <property type="evidence" value="ECO:0007669"/>
    <property type="project" value="InterPro"/>
</dbReference>
<reference evidence="4" key="2">
    <citation type="submission" date="2025-08" db="UniProtKB">
        <authorList>
            <consortium name="Ensembl"/>
        </authorList>
    </citation>
    <scope>IDENTIFICATION</scope>
</reference>
<name>A0A8C7TX75_ONCMY</name>
<reference evidence="4" key="1">
    <citation type="submission" date="2020-07" db="EMBL/GenBank/DDBJ databases">
        <title>A long reads based de novo assembly of the rainbow trout Arlee double haploid line genome.</title>
        <authorList>
            <person name="Gao G."/>
            <person name="Palti Y."/>
        </authorList>
    </citation>
    <scope>NUCLEOTIDE SEQUENCE [LARGE SCALE GENOMIC DNA]</scope>
</reference>
<keyword evidence="2" id="KW-0472">Membrane</keyword>
<feature type="transmembrane region" description="Helical" evidence="2">
    <location>
        <begin position="571"/>
        <end position="592"/>
    </location>
</feature>
<feature type="compositionally biased region" description="Polar residues" evidence="1">
    <location>
        <begin position="459"/>
        <end position="473"/>
    </location>
</feature>
<dbReference type="AlphaFoldDB" id="A0A8C7TX75"/>
<dbReference type="GO" id="GO:0005615">
    <property type="term" value="C:extracellular space"/>
    <property type="evidence" value="ECO:0007669"/>
    <property type="project" value="TreeGrafter"/>
</dbReference>
<protein>
    <submittedName>
        <fullName evidence="4">Colony stimulating factor 1a (macrophage)</fullName>
    </submittedName>
</protein>
<organism evidence="4 5">
    <name type="scientific">Oncorhynchus mykiss</name>
    <name type="common">Rainbow trout</name>
    <name type="synonym">Salmo gairdneri</name>
    <dbReference type="NCBI Taxonomy" id="8022"/>
    <lineage>
        <taxon>Eukaryota</taxon>
        <taxon>Metazoa</taxon>
        <taxon>Chordata</taxon>
        <taxon>Craniata</taxon>
        <taxon>Vertebrata</taxon>
        <taxon>Euteleostomi</taxon>
        <taxon>Actinopterygii</taxon>
        <taxon>Neopterygii</taxon>
        <taxon>Teleostei</taxon>
        <taxon>Protacanthopterygii</taxon>
        <taxon>Salmoniformes</taxon>
        <taxon>Salmonidae</taxon>
        <taxon>Salmoninae</taxon>
        <taxon>Oncorhynchus</taxon>
    </lineage>
</organism>
<keyword evidence="3" id="KW-0732">Signal</keyword>
<feature type="chain" id="PRO_5035482972" evidence="3">
    <location>
        <begin position="29"/>
        <end position="629"/>
    </location>
</feature>
<dbReference type="GO" id="GO:0016020">
    <property type="term" value="C:membrane"/>
    <property type="evidence" value="ECO:0007669"/>
    <property type="project" value="InterPro"/>
</dbReference>
<dbReference type="Pfam" id="PF05337">
    <property type="entry name" value="CSF-1"/>
    <property type="match status" value="1"/>
</dbReference>
<dbReference type="SUPFAM" id="SSF47266">
    <property type="entry name" value="4-helical cytokines"/>
    <property type="match status" value="1"/>
</dbReference>